<reference evidence="2 3" key="1">
    <citation type="journal article" date="2017" name="PLoS Biol.">
        <title>The sea cucumber genome provides insights into morphological evolution and visceral regeneration.</title>
        <authorList>
            <person name="Zhang X."/>
            <person name="Sun L."/>
            <person name="Yuan J."/>
            <person name="Sun Y."/>
            <person name="Gao Y."/>
            <person name="Zhang L."/>
            <person name="Li S."/>
            <person name="Dai H."/>
            <person name="Hamel J.F."/>
            <person name="Liu C."/>
            <person name="Yu Y."/>
            <person name="Liu S."/>
            <person name="Lin W."/>
            <person name="Guo K."/>
            <person name="Jin S."/>
            <person name="Xu P."/>
            <person name="Storey K.B."/>
            <person name="Huan P."/>
            <person name="Zhang T."/>
            <person name="Zhou Y."/>
            <person name="Zhang J."/>
            <person name="Lin C."/>
            <person name="Li X."/>
            <person name="Xing L."/>
            <person name="Huo D."/>
            <person name="Sun M."/>
            <person name="Wang L."/>
            <person name="Mercier A."/>
            <person name="Li F."/>
            <person name="Yang H."/>
            <person name="Xiang J."/>
        </authorList>
    </citation>
    <scope>NUCLEOTIDE SEQUENCE [LARGE SCALE GENOMIC DNA]</scope>
    <source>
        <strain evidence="2">Shaxun</strain>
        <tissue evidence="2">Muscle</tissue>
    </source>
</reference>
<dbReference type="AlphaFoldDB" id="A0A2G8LJS9"/>
<evidence type="ECO:0000313" key="2">
    <source>
        <dbReference type="EMBL" id="PIK60485.1"/>
    </source>
</evidence>
<accession>A0A2G8LJS9</accession>
<dbReference type="Proteomes" id="UP000230750">
    <property type="component" value="Unassembled WGS sequence"/>
</dbReference>
<feature type="chain" id="PRO_5013890022" evidence="1">
    <location>
        <begin position="21"/>
        <end position="349"/>
    </location>
</feature>
<evidence type="ECO:0000256" key="1">
    <source>
        <dbReference type="SAM" id="SignalP"/>
    </source>
</evidence>
<protein>
    <submittedName>
        <fullName evidence="2">Uncharacterized protein</fullName>
    </submittedName>
</protein>
<organism evidence="2 3">
    <name type="scientific">Stichopus japonicus</name>
    <name type="common">Sea cucumber</name>
    <dbReference type="NCBI Taxonomy" id="307972"/>
    <lineage>
        <taxon>Eukaryota</taxon>
        <taxon>Metazoa</taxon>
        <taxon>Echinodermata</taxon>
        <taxon>Eleutherozoa</taxon>
        <taxon>Echinozoa</taxon>
        <taxon>Holothuroidea</taxon>
        <taxon>Aspidochirotacea</taxon>
        <taxon>Aspidochirotida</taxon>
        <taxon>Stichopodidae</taxon>
        <taxon>Apostichopus</taxon>
    </lineage>
</organism>
<keyword evidence="1" id="KW-0732">Signal</keyword>
<comment type="caution">
    <text evidence="2">The sequence shown here is derived from an EMBL/GenBank/DDBJ whole genome shotgun (WGS) entry which is preliminary data.</text>
</comment>
<evidence type="ECO:0000313" key="3">
    <source>
        <dbReference type="Proteomes" id="UP000230750"/>
    </source>
</evidence>
<name>A0A2G8LJS9_STIJA</name>
<proteinExistence type="predicted"/>
<keyword evidence="3" id="KW-1185">Reference proteome</keyword>
<feature type="signal peptide" evidence="1">
    <location>
        <begin position="1"/>
        <end position="20"/>
    </location>
</feature>
<dbReference type="EMBL" id="MRZV01000055">
    <property type="protein sequence ID" value="PIK60485.1"/>
    <property type="molecule type" value="Genomic_DNA"/>
</dbReference>
<sequence length="349" mass="39496">MDHSLRFHHVFHAFLQAIIALRNPVVTPALCGADCPWTYLEFIPGCTATRECWSTGRDSVSSRQVMMFPPHLSASEGALHGLSAWPSPYLLPAPLHPQLGSLNPSLYAQFAHVPQGGSSIPQPLHLLSGQSESHPAVAANFTHYYSSRKHSTTGIEQQKFTLDMEHSHQCPMGMQLNPLPIMVWTAAENRVEEEKVQRAKLSLRKSSLKQRVHHKRFVEGPPEKWLRKRLPTQLLQLSRNSFQFHLVLPCPSSIHPILSHTSGPYQEAFSSITFPESYHKRGEEGCWYQQSFTSWSAIQSGSVQSARLRAKPPTVVFRLHVFKLLPRTMSPIPKRISTLNVKKNWTLRQ</sequence>
<gene>
    <name evidence="2" type="ORF">BSL78_02594</name>
</gene>